<dbReference type="RefSeq" id="XP_003106786.2">
    <property type="nucleotide sequence ID" value="XM_003106738.2"/>
</dbReference>
<name>E3MAX6_CAERE</name>
<dbReference type="OMA" id="PTENGCE"/>
<dbReference type="GeneID" id="9809062"/>
<dbReference type="OrthoDB" id="5909319at2759"/>
<keyword evidence="2" id="KW-1185">Reference proteome</keyword>
<dbReference type="eggNOG" id="ENOG502TIW5">
    <property type="taxonomic scope" value="Eukaryota"/>
</dbReference>
<evidence type="ECO:0000313" key="2">
    <source>
        <dbReference type="Proteomes" id="UP000008281"/>
    </source>
</evidence>
<proteinExistence type="predicted"/>
<organism evidence="2">
    <name type="scientific">Caenorhabditis remanei</name>
    <name type="common">Caenorhabditis vulgaris</name>
    <dbReference type="NCBI Taxonomy" id="31234"/>
    <lineage>
        <taxon>Eukaryota</taxon>
        <taxon>Metazoa</taxon>
        <taxon>Ecdysozoa</taxon>
        <taxon>Nematoda</taxon>
        <taxon>Chromadorea</taxon>
        <taxon>Rhabditida</taxon>
        <taxon>Rhabditina</taxon>
        <taxon>Rhabditomorpha</taxon>
        <taxon>Rhabditoidea</taxon>
        <taxon>Rhabditidae</taxon>
        <taxon>Peloderinae</taxon>
        <taxon>Caenorhabditis</taxon>
    </lineage>
</organism>
<evidence type="ECO:0000313" key="1">
    <source>
        <dbReference type="EMBL" id="EFO97392.1"/>
    </source>
</evidence>
<dbReference type="AlphaFoldDB" id="E3MAX6"/>
<dbReference type="KEGG" id="crq:GCK72_023303"/>
<gene>
    <name evidence="1" type="ORF">CRE_16769</name>
</gene>
<sequence>MNLYSNIIYKPDTIRVLFQLKFKVDDALNLLRATMPTISSEEVSFWYERFNKENFDISQDLYEEKEMPSLNMLPVVLKRKITDEVNIEDQDALVRVNKGFRTYLRADRRVFNLVRICLDENEAVLCKVYKDTKEEKIIITTRDGGCIVDKNGETTTYENSMIDQVLIEFRETIKKRGTKIADVTVKFNSEMQGGDKMFFKGVCDVFSELKEPLHVEKLDLRTIETNKMNSILRNIKIGALNSLTYEAIDVHTIDMRDLNNLDDHVPFLRTLAILSLSFKNVPLSNFAHISCIYLKAVISQQELSDYKNKLINSSIGPYHTLETTLTTEEIKEAFRPYETISPGINQFEGSFRHSLLDKKINFTTTDGLVLLRFF</sequence>
<dbReference type="HOGENOM" id="CLU_062901_0_0_1"/>
<dbReference type="Proteomes" id="UP000008281">
    <property type="component" value="Unassembled WGS sequence"/>
</dbReference>
<accession>E3MAX6</accession>
<dbReference type="EMBL" id="DS268432">
    <property type="protein sequence ID" value="EFO97392.1"/>
    <property type="molecule type" value="Genomic_DNA"/>
</dbReference>
<reference evidence="1" key="1">
    <citation type="submission" date="2007-07" db="EMBL/GenBank/DDBJ databases">
        <title>PCAP assembly of the Caenorhabditis remanei genome.</title>
        <authorList>
            <consortium name="The Caenorhabditis remanei Sequencing Consortium"/>
            <person name="Wilson R.K."/>
        </authorList>
    </citation>
    <scope>NUCLEOTIDE SEQUENCE [LARGE SCALE GENOMIC DNA]</scope>
    <source>
        <strain evidence="1">PB4641</strain>
    </source>
</reference>
<dbReference type="Pfam" id="PF01827">
    <property type="entry name" value="FTH"/>
    <property type="match status" value="1"/>
</dbReference>
<dbReference type="CTD" id="9809062"/>
<protein>
    <submittedName>
        <fullName evidence="1">Uncharacterized protein</fullName>
    </submittedName>
</protein>
<dbReference type="FunCoup" id="E3MAX6">
    <property type="interactions" value="1079"/>
</dbReference>
<dbReference type="InterPro" id="IPR002900">
    <property type="entry name" value="DUF38/FTH_CAE_spp"/>
</dbReference>
<dbReference type="STRING" id="31234.E3MAX6"/>